<name>A0A922IDB8_DERFA</name>
<dbReference type="Pfam" id="PF23713">
    <property type="entry name" value="WHD_Egal"/>
    <property type="match status" value="2"/>
</dbReference>
<sequence>MADFDVIRDQTLMFFLDHLIGKGQSRTLHDLSCQFGAKGFTKEMRQIAGGSQAGLKKFLLKFPSLFTIDGETVLLTPLISDHDGSAVRDYTKETTEFFTEKLNSYGIAEVPLKSLFGHRSQASSEIRHVSGQNVKEFREFLEKYSSIFVVRDDYVVLKSVLDQLEQDGHNNQLRRMPEEIQHDPYLMQQLVQDLEDKVYSLTETYSNKISIDLLYNAMQSKEQLPALWNDFIKVPTDLITFLHMNSRIFLVQGQMVSLTNERLTVLRDKKQQIQLEPDQYSSQSQIQQQSPSRKVQQQNVATSSSSSSSNGRMARTSSSSQQSAVNQRIRSQIIKIVSQGCHNSPSTSSLLASDHQNYRHFPNNNDEPLSIDNQNDSNQYDSIDLQLIKPRIVVKNKDCEMIVDEIFASSIGGNCPVIGFDVEGVNLGTSGEVTLIQISYKRTVNRSNNSSIQIVLFDVFLNPTMIQNGLKRLLESEDIVKVGHDVRTNSVSLYRSFGITLKNVFDTQVAHLIIQQQSTGRPAYKPTKYISFYTLCNVYGGLNLNPKQKDRLHKIYRKDYKYWKNRPLIDEMIQFAVTEVYALYPTVYENLSGQIRTEYEPLFKQLVYESVFAYINIDEIKQLKRQRKFELELTDLKLKLFNNDKKKIVLSNREIRLLRYIDITEEIRNKIEGPMNVAKKLKRFENRKHNGINGEENNKSVGESDSDVGDSDVECYIDTENRVLMDDYYYSEKQTSSLSPSSREYDHSGEFNSSGIGLESQQCCHCHCHRKSSAANKMNGQTSLSPILSLEPHPAQSPQSSSSSSSSLPKCDIGTQTLSTGDIVITKIYQLNHGANNMHGPLSK</sequence>
<comment type="caution">
    <text evidence="4">The sequence shown here is derived from an EMBL/GenBank/DDBJ whole genome shotgun (WGS) entry which is preliminary data.</text>
</comment>
<feature type="compositionally biased region" description="Low complexity" evidence="1">
    <location>
        <begin position="279"/>
        <end position="320"/>
    </location>
</feature>
<reference evidence="4" key="1">
    <citation type="submission" date="2013-05" db="EMBL/GenBank/DDBJ databases">
        <authorList>
            <person name="Yim A.K.Y."/>
            <person name="Chan T.F."/>
            <person name="Ji K.M."/>
            <person name="Liu X.Y."/>
            <person name="Zhou J.W."/>
            <person name="Li R.Q."/>
            <person name="Yang K.Y."/>
            <person name="Li J."/>
            <person name="Li M."/>
            <person name="Law P.T.W."/>
            <person name="Wu Y.L."/>
            <person name="Cai Z.L."/>
            <person name="Qin H."/>
            <person name="Bao Y."/>
            <person name="Leung R.K.K."/>
            <person name="Ng P.K.S."/>
            <person name="Zou J."/>
            <person name="Zhong X.J."/>
            <person name="Ran P.X."/>
            <person name="Zhong N.S."/>
            <person name="Liu Z.G."/>
            <person name="Tsui S.K.W."/>
        </authorList>
    </citation>
    <scope>NUCLEOTIDE SEQUENCE</scope>
    <source>
        <strain evidence="4">Derf</strain>
        <tissue evidence="4">Whole organism</tissue>
    </source>
</reference>
<dbReference type="GO" id="GO:0008408">
    <property type="term" value="F:3'-5' exonuclease activity"/>
    <property type="evidence" value="ECO:0007669"/>
    <property type="project" value="InterPro"/>
</dbReference>
<proteinExistence type="predicted"/>
<feature type="region of interest" description="Disordered" evidence="1">
    <location>
        <begin position="777"/>
        <end position="811"/>
    </location>
</feature>
<dbReference type="PANTHER" id="PTHR46814">
    <property type="entry name" value="EGALITARIAN, ISOFORM B"/>
    <property type="match status" value="1"/>
</dbReference>
<accession>A0A922IDB8</accession>
<dbReference type="GO" id="GO:0003676">
    <property type="term" value="F:nucleic acid binding"/>
    <property type="evidence" value="ECO:0007669"/>
    <property type="project" value="InterPro"/>
</dbReference>
<dbReference type="Pfam" id="PF01612">
    <property type="entry name" value="DNA_pol_A_exo1"/>
    <property type="match status" value="1"/>
</dbReference>
<dbReference type="Gene3D" id="3.30.420.10">
    <property type="entry name" value="Ribonuclease H-like superfamily/Ribonuclease H"/>
    <property type="match status" value="1"/>
</dbReference>
<dbReference type="SMART" id="SM00474">
    <property type="entry name" value="35EXOc"/>
    <property type="match status" value="1"/>
</dbReference>
<dbReference type="InterPro" id="IPR012337">
    <property type="entry name" value="RNaseH-like_sf"/>
</dbReference>
<dbReference type="GO" id="GO:0006139">
    <property type="term" value="P:nucleobase-containing compound metabolic process"/>
    <property type="evidence" value="ECO:0007669"/>
    <property type="project" value="InterPro"/>
</dbReference>
<dbReference type="SUPFAM" id="SSF53098">
    <property type="entry name" value="Ribonuclease H-like"/>
    <property type="match status" value="1"/>
</dbReference>
<dbReference type="InterPro" id="IPR056589">
    <property type="entry name" value="WH_Egal-1"/>
</dbReference>
<dbReference type="InterPro" id="IPR002562">
    <property type="entry name" value="3'-5'_exonuclease_dom"/>
</dbReference>
<evidence type="ECO:0000313" key="3">
    <source>
        <dbReference type="EMBL" id="KAH7641948.1"/>
    </source>
</evidence>
<reference evidence="4" key="4">
    <citation type="journal article" date="2022" name="Res Sq">
        <title>Comparative Genomics Reveals Insights into the Divergent Evolution of Astigmatic Mites and Household Pest Adaptations.</title>
        <authorList>
            <person name="Xiong Q."/>
            <person name="Wan A.T.-Y."/>
            <person name="Liu X.-Y."/>
            <person name="Fung C.S.-H."/>
            <person name="Xiao X."/>
            <person name="Malainual N."/>
            <person name="Hou J."/>
            <person name="Wang L."/>
            <person name="Wang M."/>
            <person name="Yang K."/>
            <person name="Cui Y."/>
            <person name="Leung E."/>
            <person name="Nong W."/>
            <person name="Shin S.-K."/>
            <person name="Au S."/>
            <person name="Jeong K.Y."/>
            <person name="Chew F.T."/>
            <person name="Hui J."/>
            <person name="Leung T.F."/>
            <person name="Tungtrongchitr A."/>
            <person name="Zhong N."/>
            <person name="Liu Z."/>
            <person name="Tsui S."/>
        </authorList>
    </citation>
    <scope>NUCLEOTIDE SEQUENCE</scope>
    <source>
        <strain evidence="4">Derf</strain>
        <tissue evidence="4">Whole organism</tissue>
    </source>
</reference>
<evidence type="ECO:0000313" key="5">
    <source>
        <dbReference type="Proteomes" id="UP000790347"/>
    </source>
</evidence>
<dbReference type="InterPro" id="IPR036397">
    <property type="entry name" value="RNaseH_sf"/>
</dbReference>
<evidence type="ECO:0000256" key="1">
    <source>
        <dbReference type="SAM" id="MobiDB-lite"/>
    </source>
</evidence>
<protein>
    <submittedName>
        <fullName evidence="3">Egalitarian-like protein</fullName>
    </submittedName>
</protein>
<organism evidence="4 5">
    <name type="scientific">Dermatophagoides farinae</name>
    <name type="common">American house dust mite</name>
    <dbReference type="NCBI Taxonomy" id="6954"/>
    <lineage>
        <taxon>Eukaryota</taxon>
        <taxon>Metazoa</taxon>
        <taxon>Ecdysozoa</taxon>
        <taxon>Arthropoda</taxon>
        <taxon>Chelicerata</taxon>
        <taxon>Arachnida</taxon>
        <taxon>Acari</taxon>
        <taxon>Acariformes</taxon>
        <taxon>Sarcoptiformes</taxon>
        <taxon>Astigmata</taxon>
        <taxon>Psoroptidia</taxon>
        <taxon>Analgoidea</taxon>
        <taxon>Pyroglyphidae</taxon>
        <taxon>Dermatophagoidinae</taxon>
        <taxon>Dermatophagoides</taxon>
    </lineage>
</organism>
<reference evidence="3" key="2">
    <citation type="submission" date="2020-06" db="EMBL/GenBank/DDBJ databases">
        <authorList>
            <person name="Ji K."/>
            <person name="Li J."/>
        </authorList>
    </citation>
    <scope>NUCLEOTIDE SEQUENCE</scope>
    <source>
        <strain evidence="3">JKM2019</strain>
        <tissue evidence="3">Whole body</tissue>
    </source>
</reference>
<dbReference type="AlphaFoldDB" id="A0A922IDB8"/>
<evidence type="ECO:0000259" key="2">
    <source>
        <dbReference type="SMART" id="SM00474"/>
    </source>
</evidence>
<dbReference type="EMBL" id="SDOV01000004">
    <property type="protein sequence ID" value="KAH7641948.1"/>
    <property type="molecule type" value="Genomic_DNA"/>
</dbReference>
<dbReference type="Proteomes" id="UP000790347">
    <property type="component" value="Unassembled WGS sequence"/>
</dbReference>
<feature type="domain" description="3'-5' exonuclease" evidence="2">
    <location>
        <begin position="390"/>
        <end position="596"/>
    </location>
</feature>
<evidence type="ECO:0000313" key="4">
    <source>
        <dbReference type="EMBL" id="KAH9529040.1"/>
    </source>
</evidence>
<keyword evidence="5" id="KW-1185">Reference proteome</keyword>
<dbReference type="Proteomes" id="UP000828236">
    <property type="component" value="Unassembled WGS sequence"/>
</dbReference>
<gene>
    <name evidence="4" type="ORF">DERF_002949</name>
    <name evidence="3" type="ORF">HUG17_4993</name>
</gene>
<dbReference type="PANTHER" id="PTHR46814:SF1">
    <property type="entry name" value="EGALITARIAN, ISOFORM B"/>
    <property type="match status" value="1"/>
</dbReference>
<feature type="region of interest" description="Disordered" evidence="1">
    <location>
        <begin position="688"/>
        <end position="710"/>
    </location>
</feature>
<feature type="region of interest" description="Disordered" evidence="1">
    <location>
        <begin position="274"/>
        <end position="324"/>
    </location>
</feature>
<feature type="compositionally biased region" description="Polar residues" evidence="1">
    <location>
        <begin position="777"/>
        <end position="786"/>
    </location>
</feature>
<dbReference type="EMBL" id="ASGP02000001">
    <property type="protein sequence ID" value="KAH9529040.1"/>
    <property type="molecule type" value="Genomic_DNA"/>
</dbReference>
<reference evidence="3" key="3">
    <citation type="journal article" date="2021" name="World Allergy Organ. J.">
        <title>Chromosome-level assembly of Dermatophagoides farinae genome and transcriptome reveals two novel allergens Der f 37 and Der f 39.</title>
        <authorList>
            <person name="Chen J."/>
            <person name="Cai Z."/>
            <person name="Fan D."/>
            <person name="Hu J."/>
            <person name="Hou Y."/>
            <person name="He Y."/>
            <person name="Zhang Z."/>
            <person name="Zhao Z."/>
            <person name="Gao P."/>
            <person name="Hu W."/>
            <person name="Sun J."/>
            <person name="Li J."/>
            <person name="Ji K."/>
        </authorList>
    </citation>
    <scope>NUCLEOTIDE SEQUENCE</scope>
    <source>
        <strain evidence="3">JKM2019</strain>
    </source>
</reference>